<name>A0A8S4N1Y5_OWEFU</name>
<gene>
    <name evidence="21" type="ORF">OFUS_LOCUS2202</name>
</gene>
<reference evidence="21" key="1">
    <citation type="submission" date="2022-03" db="EMBL/GenBank/DDBJ databases">
        <authorList>
            <person name="Martin C."/>
        </authorList>
    </citation>
    <scope>NUCLEOTIDE SEQUENCE</scope>
</reference>
<evidence type="ECO:0000256" key="17">
    <source>
        <dbReference type="ARBA" id="ARBA00042394"/>
    </source>
</evidence>
<dbReference type="GO" id="GO:0030659">
    <property type="term" value="C:cytoplasmic vesicle membrane"/>
    <property type="evidence" value="ECO:0007669"/>
    <property type="project" value="UniProtKB-SubCell"/>
</dbReference>
<evidence type="ECO:0000256" key="9">
    <source>
        <dbReference type="ARBA" id="ARBA00023273"/>
    </source>
</evidence>
<dbReference type="GO" id="GO:0051939">
    <property type="term" value="P:gamma-aminobutyric acid import"/>
    <property type="evidence" value="ECO:0007669"/>
    <property type="project" value="UniProtKB-ARBA"/>
</dbReference>
<comment type="catalytic activity">
    <reaction evidence="14">
        <text>4-aminobutanoate(out) + n H(+)(in) = 4-aminobutanoate(in) + n H(+)(out)</text>
        <dbReference type="Rhea" id="RHEA:70979"/>
        <dbReference type="ChEBI" id="CHEBI:15378"/>
        <dbReference type="ChEBI" id="CHEBI:59888"/>
    </reaction>
</comment>
<organism evidence="21 22">
    <name type="scientific">Owenia fusiformis</name>
    <name type="common">Polychaete worm</name>
    <dbReference type="NCBI Taxonomy" id="6347"/>
    <lineage>
        <taxon>Eukaryota</taxon>
        <taxon>Metazoa</taxon>
        <taxon>Spiralia</taxon>
        <taxon>Lophotrochozoa</taxon>
        <taxon>Annelida</taxon>
        <taxon>Polychaeta</taxon>
        <taxon>Sedentaria</taxon>
        <taxon>Canalipalpata</taxon>
        <taxon>Sabellida</taxon>
        <taxon>Oweniida</taxon>
        <taxon>Oweniidae</taxon>
        <taxon>Owenia</taxon>
    </lineage>
</organism>
<dbReference type="GO" id="GO:0140800">
    <property type="term" value="F:gamma-aminobutyric acid:proton antiporter activity"/>
    <property type="evidence" value="ECO:0007669"/>
    <property type="project" value="UniProtKB-ARBA"/>
</dbReference>
<evidence type="ECO:0000313" key="21">
    <source>
        <dbReference type="EMBL" id="CAH1774822.1"/>
    </source>
</evidence>
<dbReference type="GO" id="GO:0015187">
    <property type="term" value="F:glycine transmembrane transporter activity"/>
    <property type="evidence" value="ECO:0007669"/>
    <property type="project" value="UniProtKB-ARBA"/>
</dbReference>
<dbReference type="GO" id="GO:0006836">
    <property type="term" value="P:neurotransmitter transport"/>
    <property type="evidence" value="ECO:0007669"/>
    <property type="project" value="UniProtKB-KW"/>
</dbReference>
<evidence type="ECO:0000256" key="1">
    <source>
        <dbReference type="ARBA" id="ARBA00004439"/>
    </source>
</evidence>
<dbReference type="GO" id="GO:0005774">
    <property type="term" value="C:vacuolar membrane"/>
    <property type="evidence" value="ECO:0007669"/>
    <property type="project" value="TreeGrafter"/>
</dbReference>
<feature type="transmembrane region" description="Helical" evidence="19">
    <location>
        <begin position="234"/>
        <end position="254"/>
    </location>
</feature>
<dbReference type="FunFam" id="1.20.1740.10:FF:000062">
    <property type="entry name" value="Vesicular inhibitory amino acid transporter"/>
    <property type="match status" value="1"/>
</dbReference>
<keyword evidence="5" id="KW-0532">Neurotransmitter transport</keyword>
<dbReference type="OrthoDB" id="6021076at2759"/>
<evidence type="ECO:0000256" key="3">
    <source>
        <dbReference type="ARBA" id="ARBA00022448"/>
    </source>
</evidence>
<evidence type="ECO:0000256" key="12">
    <source>
        <dbReference type="ARBA" id="ARBA00035892"/>
    </source>
</evidence>
<keyword evidence="4 19" id="KW-0812">Transmembrane</keyword>
<sequence length="533" mass="59970">MTSNPFAMFSPVARMRTLYESCKGSKDETFQFARFKGESETELSTIQQNGTLSKRSSVAADDTAISNEAFPSDVKEDPGEDVRLHKDRITEWQAGYNVTNAIQGMFIVTFPYAVLQGGYWALFAMVFVAYICCHTGKILVECLYEEDANGVKQRVRNSYVQIAEDAWGKRFGARIVNIAQFIELLMTCILYVLLCGDLIIGSFPNTKLNLSIWIFLSSLLLLPCAFLKNLRHVSWLSFWCTVAHMFINAIIIIFCLTKAGDWHWSAVQIKIDIWTFPISLGIVVFSYTSQIFLPSLEGNLVNRSKFNCMMHWTHIAAAAFKALFSWIGFLTFGFDTQEVITNNLPTQTFKAIVNLILVIKALLSYPLPYYAAVELLEQAFFRGKPETRLPSCFSGDNSLKFWAIILRLMLVGLTTLFAIVIPHFSILMGLIGSFTGCMLSFVWPCMFHLKLRRQKMSRLAIIGDVIIILLGVIFGLVGMYYSGAALIRAFQGESVRPFQGHLALNVTNRGPTDFGQQPDVLVKPKLESAIVEH</sequence>
<evidence type="ECO:0000256" key="19">
    <source>
        <dbReference type="SAM" id="Phobius"/>
    </source>
</evidence>
<dbReference type="GO" id="GO:0098793">
    <property type="term" value="C:presynapse"/>
    <property type="evidence" value="ECO:0007669"/>
    <property type="project" value="UniProtKB-SubCell"/>
</dbReference>
<dbReference type="AlphaFoldDB" id="A0A8S4N1Y5"/>
<feature type="transmembrane region" description="Helical" evidence="19">
    <location>
        <begin position="352"/>
        <end position="372"/>
    </location>
</feature>
<dbReference type="Proteomes" id="UP000749559">
    <property type="component" value="Unassembled WGS sequence"/>
</dbReference>
<keyword evidence="3" id="KW-0813">Transport</keyword>
<evidence type="ECO:0000256" key="5">
    <source>
        <dbReference type="ARBA" id="ARBA00022775"/>
    </source>
</evidence>
<evidence type="ECO:0000259" key="20">
    <source>
        <dbReference type="Pfam" id="PF01490"/>
    </source>
</evidence>
<keyword evidence="6 19" id="KW-1133">Transmembrane helix</keyword>
<feature type="transmembrane region" description="Helical" evidence="19">
    <location>
        <begin position="459"/>
        <end position="481"/>
    </location>
</feature>
<keyword evidence="7" id="KW-0770">Synapse</keyword>
<evidence type="ECO:0000256" key="13">
    <source>
        <dbReference type="ARBA" id="ARBA00035961"/>
    </source>
</evidence>
<comment type="function">
    <text evidence="18">Antiporter that exchanges vesicular protons for cytosolic 4-aminobutanoate or to a lesser extend glycine, thus allowing their secretion from nerve terminals. The transport is equally dependent on the chemical and electrical components of the proton gradient. May also transport beta-alanine. Acidification of GABAergic synaptic vesicles is a prerequisite for 4-aminobutanoate uptake.</text>
</comment>
<proteinExistence type="inferred from homology"/>
<keyword evidence="9" id="KW-0966">Cell projection</keyword>
<dbReference type="EMBL" id="CAIIXF020000001">
    <property type="protein sequence ID" value="CAH1774822.1"/>
    <property type="molecule type" value="Genomic_DNA"/>
</dbReference>
<evidence type="ECO:0000256" key="15">
    <source>
        <dbReference type="ARBA" id="ARBA00039542"/>
    </source>
</evidence>
<dbReference type="PANTHER" id="PTHR22950:SF689">
    <property type="entry name" value="VESICULAR INHIBITORY AMINO ACID TRANSPORTER"/>
    <property type="match status" value="1"/>
</dbReference>
<feature type="domain" description="Amino acid transporter transmembrane" evidence="20">
    <location>
        <begin position="88"/>
        <end position="487"/>
    </location>
</feature>
<evidence type="ECO:0000256" key="2">
    <source>
        <dbReference type="ARBA" id="ARBA00008066"/>
    </source>
</evidence>
<protein>
    <recommendedName>
        <fullName evidence="15">Vesicular inhibitory amino acid transporter</fullName>
    </recommendedName>
    <alternativeName>
        <fullName evidence="16">Solute carrier family 32 member 1</fullName>
    </alternativeName>
    <alternativeName>
        <fullName evidence="17">Vesicular GABA transporter</fullName>
    </alternativeName>
</protein>
<dbReference type="Gene3D" id="1.20.1740.10">
    <property type="entry name" value="Amino acid/polyamine transporter I"/>
    <property type="match status" value="1"/>
</dbReference>
<comment type="caution">
    <text evidence="21">The sequence shown here is derived from an EMBL/GenBank/DDBJ whole genome shotgun (WGS) entry which is preliminary data.</text>
</comment>
<evidence type="ECO:0000256" key="11">
    <source>
        <dbReference type="ARBA" id="ARBA00034106"/>
    </source>
</evidence>
<accession>A0A8S4N1Y5</accession>
<evidence type="ECO:0000256" key="14">
    <source>
        <dbReference type="ARBA" id="ARBA00036440"/>
    </source>
</evidence>
<keyword evidence="22" id="KW-1185">Reference proteome</keyword>
<feature type="transmembrane region" description="Helical" evidence="19">
    <location>
        <begin position="120"/>
        <end position="144"/>
    </location>
</feature>
<dbReference type="InterPro" id="IPR013057">
    <property type="entry name" value="AA_transpt_TM"/>
</dbReference>
<dbReference type="PANTHER" id="PTHR22950">
    <property type="entry name" value="AMINO ACID TRANSPORTER"/>
    <property type="match status" value="1"/>
</dbReference>
<comment type="catalytic activity">
    <reaction evidence="12">
        <text>beta-alanine(out) + n H(+)(in) = beta-alanine(in) + n H(+)(out)</text>
        <dbReference type="Rhea" id="RHEA:70987"/>
        <dbReference type="ChEBI" id="CHEBI:15378"/>
        <dbReference type="ChEBI" id="CHEBI:57966"/>
    </reaction>
</comment>
<evidence type="ECO:0000313" key="22">
    <source>
        <dbReference type="Proteomes" id="UP000749559"/>
    </source>
</evidence>
<evidence type="ECO:0000256" key="10">
    <source>
        <dbReference type="ARBA" id="ARBA00023329"/>
    </source>
</evidence>
<keyword evidence="10" id="KW-0968">Cytoplasmic vesicle</keyword>
<keyword evidence="8 19" id="KW-0472">Membrane</keyword>
<evidence type="ECO:0000256" key="16">
    <source>
        <dbReference type="ARBA" id="ARBA00041574"/>
    </source>
</evidence>
<evidence type="ECO:0000256" key="4">
    <source>
        <dbReference type="ARBA" id="ARBA00022692"/>
    </source>
</evidence>
<feature type="transmembrane region" description="Helical" evidence="19">
    <location>
        <begin position="184"/>
        <end position="204"/>
    </location>
</feature>
<comment type="catalytic activity">
    <reaction evidence="13">
        <text>glycine(out) + n H(+)(in) = glycine(in) + n H(+)(out)</text>
        <dbReference type="Rhea" id="RHEA:70983"/>
        <dbReference type="ChEBI" id="CHEBI:15378"/>
        <dbReference type="ChEBI" id="CHEBI:57305"/>
    </reaction>
</comment>
<feature type="transmembrane region" description="Helical" evidence="19">
    <location>
        <begin position="314"/>
        <end position="332"/>
    </location>
</feature>
<evidence type="ECO:0000256" key="7">
    <source>
        <dbReference type="ARBA" id="ARBA00023018"/>
    </source>
</evidence>
<dbReference type="GO" id="GO:0015179">
    <property type="term" value="F:L-amino acid transmembrane transporter activity"/>
    <property type="evidence" value="ECO:0007669"/>
    <property type="project" value="TreeGrafter"/>
</dbReference>
<feature type="transmembrane region" description="Helical" evidence="19">
    <location>
        <begin position="210"/>
        <end position="227"/>
    </location>
</feature>
<evidence type="ECO:0000256" key="18">
    <source>
        <dbReference type="ARBA" id="ARBA00046163"/>
    </source>
</evidence>
<feature type="transmembrane region" description="Helical" evidence="19">
    <location>
        <begin position="426"/>
        <end position="447"/>
    </location>
</feature>
<evidence type="ECO:0000256" key="8">
    <source>
        <dbReference type="ARBA" id="ARBA00023136"/>
    </source>
</evidence>
<comment type="similarity">
    <text evidence="2">Belongs to the amino acid/polyamine transporter 2 family.</text>
</comment>
<feature type="transmembrane region" description="Helical" evidence="19">
    <location>
        <begin position="274"/>
        <end position="293"/>
    </location>
</feature>
<feature type="transmembrane region" description="Helical" evidence="19">
    <location>
        <begin position="401"/>
        <end position="420"/>
    </location>
</feature>
<dbReference type="Pfam" id="PF01490">
    <property type="entry name" value="Aa_trans"/>
    <property type="match status" value="1"/>
</dbReference>
<dbReference type="GO" id="GO:0060077">
    <property type="term" value="C:inhibitory synapse"/>
    <property type="evidence" value="ECO:0007669"/>
    <property type="project" value="UniProtKB-ARBA"/>
</dbReference>
<comment type="subcellular location">
    <subcellularLocation>
        <location evidence="1">Cytoplasmic vesicle membrane</location>
        <topology evidence="1">Multi-pass membrane protein</topology>
    </subcellularLocation>
    <subcellularLocation>
        <location evidence="11">Presynapse</location>
    </subcellularLocation>
</comment>
<evidence type="ECO:0000256" key="6">
    <source>
        <dbReference type="ARBA" id="ARBA00022989"/>
    </source>
</evidence>